<organism evidence="4 5">
    <name type="scientific">Escallonia herrerae</name>
    <dbReference type="NCBI Taxonomy" id="1293975"/>
    <lineage>
        <taxon>Eukaryota</taxon>
        <taxon>Viridiplantae</taxon>
        <taxon>Streptophyta</taxon>
        <taxon>Embryophyta</taxon>
        <taxon>Tracheophyta</taxon>
        <taxon>Spermatophyta</taxon>
        <taxon>Magnoliopsida</taxon>
        <taxon>eudicotyledons</taxon>
        <taxon>Gunneridae</taxon>
        <taxon>Pentapetalae</taxon>
        <taxon>asterids</taxon>
        <taxon>campanulids</taxon>
        <taxon>Escalloniales</taxon>
        <taxon>Escalloniaceae</taxon>
        <taxon>Escallonia</taxon>
    </lineage>
</organism>
<dbReference type="GO" id="GO:0003723">
    <property type="term" value="F:RNA binding"/>
    <property type="evidence" value="ECO:0007669"/>
    <property type="project" value="TreeGrafter"/>
</dbReference>
<dbReference type="GO" id="GO:0006412">
    <property type="term" value="P:translation"/>
    <property type="evidence" value="ECO:0007669"/>
    <property type="project" value="InterPro"/>
</dbReference>
<dbReference type="InterPro" id="IPR001380">
    <property type="entry name" value="Ribosomal_eL13"/>
</dbReference>
<keyword evidence="2" id="KW-0689">Ribosomal protein</keyword>
<protein>
    <submittedName>
        <fullName evidence="4">Uncharacterized protein</fullName>
    </submittedName>
</protein>
<comment type="similarity">
    <text evidence="1">Belongs to the eukaryotic ribosomal protein eL13 family.</text>
</comment>
<dbReference type="Pfam" id="PF01294">
    <property type="entry name" value="Ribosomal_L13e"/>
    <property type="match status" value="1"/>
</dbReference>
<sequence length="95" mass="10480">MGLKPQCQHDPAAGIPKEVAATIGMAVDHCRRNRSLEGLQANAGESSAAELEYMSIVSEKPTSELVKITVEMKSFKACDKLRVERMNQRYIGARM</sequence>
<evidence type="ECO:0000256" key="1">
    <source>
        <dbReference type="ARBA" id="ARBA00005640"/>
    </source>
</evidence>
<dbReference type="AlphaFoldDB" id="A0AA88W535"/>
<evidence type="ECO:0000256" key="3">
    <source>
        <dbReference type="ARBA" id="ARBA00023274"/>
    </source>
</evidence>
<dbReference type="EMBL" id="JAVXUP010000843">
    <property type="protein sequence ID" value="KAK3019960.1"/>
    <property type="molecule type" value="Genomic_DNA"/>
</dbReference>
<comment type="caution">
    <text evidence="4">The sequence shown here is derived from an EMBL/GenBank/DDBJ whole genome shotgun (WGS) entry which is preliminary data.</text>
</comment>
<reference evidence="4" key="1">
    <citation type="submission" date="2022-12" db="EMBL/GenBank/DDBJ databases">
        <title>Draft genome assemblies for two species of Escallonia (Escalloniales).</title>
        <authorList>
            <person name="Chanderbali A."/>
            <person name="Dervinis C."/>
            <person name="Anghel I."/>
            <person name="Soltis D."/>
            <person name="Soltis P."/>
            <person name="Zapata F."/>
        </authorList>
    </citation>
    <scope>NUCLEOTIDE SEQUENCE</scope>
    <source>
        <strain evidence="4">UCBG64.0493</strain>
        <tissue evidence="4">Leaf</tissue>
    </source>
</reference>
<dbReference type="GO" id="GO:0003735">
    <property type="term" value="F:structural constituent of ribosome"/>
    <property type="evidence" value="ECO:0007669"/>
    <property type="project" value="InterPro"/>
</dbReference>
<keyword evidence="5" id="KW-1185">Reference proteome</keyword>
<dbReference type="GO" id="GO:0022625">
    <property type="term" value="C:cytosolic large ribosomal subunit"/>
    <property type="evidence" value="ECO:0007669"/>
    <property type="project" value="TreeGrafter"/>
</dbReference>
<gene>
    <name evidence="4" type="ORF">RJ639_003007</name>
</gene>
<proteinExistence type="inferred from homology"/>
<evidence type="ECO:0000313" key="4">
    <source>
        <dbReference type="EMBL" id="KAK3019960.1"/>
    </source>
</evidence>
<accession>A0AA88W535</accession>
<dbReference type="Proteomes" id="UP001188597">
    <property type="component" value="Unassembled WGS sequence"/>
</dbReference>
<dbReference type="PANTHER" id="PTHR11722">
    <property type="entry name" value="60S RIBOSOMAL PROTEIN L13"/>
    <property type="match status" value="1"/>
</dbReference>
<keyword evidence="3" id="KW-0687">Ribonucleoprotein</keyword>
<dbReference type="PANTHER" id="PTHR11722:SF0">
    <property type="entry name" value="LARGE RIBOSOMAL SUBUNIT PROTEIN EL13"/>
    <property type="match status" value="1"/>
</dbReference>
<dbReference type="Gene3D" id="1.20.5.110">
    <property type="match status" value="1"/>
</dbReference>
<name>A0AA88W535_9ASTE</name>
<evidence type="ECO:0000256" key="2">
    <source>
        <dbReference type="ARBA" id="ARBA00022980"/>
    </source>
</evidence>
<evidence type="ECO:0000313" key="5">
    <source>
        <dbReference type="Proteomes" id="UP001188597"/>
    </source>
</evidence>